<evidence type="ECO:0000313" key="8">
    <source>
        <dbReference type="EMBL" id="SNY59080.1"/>
    </source>
</evidence>
<feature type="region of interest" description="Disordered" evidence="6">
    <location>
        <begin position="256"/>
        <end position="275"/>
    </location>
</feature>
<evidence type="ECO:0000256" key="2">
    <source>
        <dbReference type="ARBA" id="ARBA00023015"/>
    </source>
</evidence>
<dbReference type="InterPro" id="IPR051677">
    <property type="entry name" value="AfsR-DnrI-RedD_regulator"/>
</dbReference>
<dbReference type="PROSITE" id="PS51755">
    <property type="entry name" value="OMPR_PHOB"/>
    <property type="match status" value="1"/>
</dbReference>
<dbReference type="InterPro" id="IPR027417">
    <property type="entry name" value="P-loop_NTPase"/>
</dbReference>
<dbReference type="SUPFAM" id="SSF52540">
    <property type="entry name" value="P-loop containing nucleoside triphosphate hydrolases"/>
    <property type="match status" value="1"/>
</dbReference>
<dbReference type="Pfam" id="PF00931">
    <property type="entry name" value="NB-ARC"/>
    <property type="match status" value="1"/>
</dbReference>
<evidence type="ECO:0000256" key="3">
    <source>
        <dbReference type="ARBA" id="ARBA00023125"/>
    </source>
</evidence>
<dbReference type="InterPro" id="IPR005158">
    <property type="entry name" value="BTAD"/>
</dbReference>
<dbReference type="SUPFAM" id="SSF46894">
    <property type="entry name" value="C-terminal effector domain of the bipartite response regulators"/>
    <property type="match status" value="1"/>
</dbReference>
<dbReference type="PANTHER" id="PTHR35807:SF1">
    <property type="entry name" value="TRANSCRIPTIONAL REGULATOR REDD"/>
    <property type="match status" value="1"/>
</dbReference>
<dbReference type="InterPro" id="IPR002182">
    <property type="entry name" value="NB-ARC"/>
</dbReference>
<accession>A0A285JFK7</accession>
<evidence type="ECO:0000313" key="9">
    <source>
        <dbReference type="Proteomes" id="UP000219612"/>
    </source>
</evidence>
<reference evidence="8 9" key="1">
    <citation type="submission" date="2017-09" db="EMBL/GenBank/DDBJ databases">
        <authorList>
            <person name="Ehlers B."/>
            <person name="Leendertz F.H."/>
        </authorList>
    </citation>
    <scope>NUCLEOTIDE SEQUENCE [LARGE SCALE GENOMIC DNA]</scope>
    <source>
        <strain evidence="8 9">CGMCC 4.6857</strain>
    </source>
</reference>
<dbReference type="InterPro" id="IPR016032">
    <property type="entry name" value="Sig_transdc_resp-reg_C-effctor"/>
</dbReference>
<dbReference type="Gene3D" id="1.25.40.10">
    <property type="entry name" value="Tetratricopeptide repeat domain"/>
    <property type="match status" value="2"/>
</dbReference>
<dbReference type="PANTHER" id="PTHR35807">
    <property type="entry name" value="TRANSCRIPTIONAL REGULATOR REDD-RELATED"/>
    <property type="match status" value="1"/>
</dbReference>
<evidence type="ECO:0000256" key="6">
    <source>
        <dbReference type="SAM" id="MobiDB-lite"/>
    </source>
</evidence>
<feature type="DNA-binding region" description="OmpR/PhoB-type" evidence="5">
    <location>
        <begin position="1"/>
        <end position="98"/>
    </location>
</feature>
<sequence>MIEMRVLGPVEVLLDGEPIAVRGNQPLAVLAILAAARGRPVASDRLIDQLWGAAPPAGAAAVLQSHVSRLRRALEPRRPPRGAAQLLVREAAGYALRLPAGSLDASRFEQALRAADGLPPAGALERLRDALQLWRGRPYEQFADDEWAATETARLTELHTTARERAVDALLRLERTDEAVPAARALTGDDPLRGEPWRLLALALWAASRSGEALAVLGEHRRIVAAELGLDPDPALAALEQAIREQRADVLEAALRPGPSPVRPAQLPRPQPSFAGRSDELRRLDRHTPALIVVSGTGGVGKTTLAVRWAHHAAARYPDGQLYVDLRGFGPEDAAADPGDVLAAFLGALGVPDQRIPPSVPERTALLRSVLAARRMLLVLDNARDADQVRPLLPGNPDCAVVVTSRSHLIDLIVTDGAYPMRLDAFRPAESVAYLRRRLGDEVVDADPKARDAIVERCGGLPLALALVCARGAFPLAEIDAELAYAEGLDGFAVPGVKHDLRAVFSWSYRRLVPLAARMFRLVALHPGPDLSVAAAAALAGTEPAVARMLLRRLTDAHLVAEDRPGRFVLHDLVRAYAKETAGRVDPAQERDAAVTRLLDFYLHSSRNAAQTQYPYRRPVMVGPPPPGISALHFPDAPAAIAWLDDEYENILSLVNLVSRPAYLSAFTWTLASYQQDIRFHLADSMALATDALQVTDDLWWAGYLRSVLGRGLLRMNRHAEARAELEKAIAIGREMDDPGRVAHGLLSVAVSIVTVHDVPTRAQAEAAYPYAVEARDNYLRMGSEQGAVEVADALHPIAWYHAHQPDGHGEARRLFEESIAINERWRNAYGAAGSWMQLARFHQHTGDLTAAVAAFRQAIDLYGEVADLRIEPLIGLYGCHRAAGDLDEAARTRDEVVRLLETARYPDLARLSEMLNL</sequence>
<keyword evidence="2" id="KW-0805">Transcription regulation</keyword>
<evidence type="ECO:0000259" key="7">
    <source>
        <dbReference type="PROSITE" id="PS51755"/>
    </source>
</evidence>
<feature type="domain" description="OmpR/PhoB-type" evidence="7">
    <location>
        <begin position="1"/>
        <end position="98"/>
    </location>
</feature>
<dbReference type="Pfam" id="PF00486">
    <property type="entry name" value="Trans_reg_C"/>
    <property type="match status" value="1"/>
</dbReference>
<dbReference type="PRINTS" id="PR00364">
    <property type="entry name" value="DISEASERSIST"/>
</dbReference>
<dbReference type="InterPro" id="IPR001867">
    <property type="entry name" value="OmpR/PhoB-type_DNA-bd"/>
</dbReference>
<dbReference type="CDD" id="cd15831">
    <property type="entry name" value="BTAD"/>
    <property type="match status" value="1"/>
</dbReference>
<dbReference type="SMART" id="SM00862">
    <property type="entry name" value="Trans_reg_C"/>
    <property type="match status" value="1"/>
</dbReference>
<dbReference type="EMBL" id="OBDY01000020">
    <property type="protein sequence ID" value="SNY59080.1"/>
    <property type="molecule type" value="Genomic_DNA"/>
</dbReference>
<dbReference type="GO" id="GO:0003677">
    <property type="term" value="F:DNA binding"/>
    <property type="evidence" value="ECO:0007669"/>
    <property type="project" value="UniProtKB-UniRule"/>
</dbReference>
<dbReference type="InterPro" id="IPR019734">
    <property type="entry name" value="TPR_rpt"/>
</dbReference>
<dbReference type="AlphaFoldDB" id="A0A285JFK7"/>
<dbReference type="Pfam" id="PF03704">
    <property type="entry name" value="BTAD"/>
    <property type="match status" value="1"/>
</dbReference>
<keyword evidence="4" id="KW-0804">Transcription</keyword>
<dbReference type="Proteomes" id="UP000219612">
    <property type="component" value="Unassembled WGS sequence"/>
</dbReference>
<keyword evidence="9" id="KW-1185">Reference proteome</keyword>
<dbReference type="SUPFAM" id="SSF48452">
    <property type="entry name" value="TPR-like"/>
    <property type="match status" value="2"/>
</dbReference>
<dbReference type="InterPro" id="IPR036388">
    <property type="entry name" value="WH-like_DNA-bd_sf"/>
</dbReference>
<dbReference type="GO" id="GO:0000160">
    <property type="term" value="P:phosphorelay signal transduction system"/>
    <property type="evidence" value="ECO:0007669"/>
    <property type="project" value="InterPro"/>
</dbReference>
<dbReference type="SUPFAM" id="SSF46785">
    <property type="entry name" value="Winged helix' DNA-binding domain"/>
    <property type="match status" value="1"/>
</dbReference>
<evidence type="ECO:0000256" key="4">
    <source>
        <dbReference type="ARBA" id="ARBA00023163"/>
    </source>
</evidence>
<dbReference type="Gene3D" id="1.10.10.10">
    <property type="entry name" value="Winged helix-like DNA-binding domain superfamily/Winged helix DNA-binding domain"/>
    <property type="match status" value="1"/>
</dbReference>
<name>A0A285JFK7_9ACTN</name>
<comment type="similarity">
    <text evidence="1">Belongs to the AfsR/DnrI/RedD regulatory family.</text>
</comment>
<proteinExistence type="inferred from homology"/>
<dbReference type="GO" id="GO:0006355">
    <property type="term" value="P:regulation of DNA-templated transcription"/>
    <property type="evidence" value="ECO:0007669"/>
    <property type="project" value="InterPro"/>
</dbReference>
<dbReference type="SMART" id="SM01043">
    <property type="entry name" value="BTAD"/>
    <property type="match status" value="1"/>
</dbReference>
<dbReference type="SMART" id="SM00028">
    <property type="entry name" value="TPR"/>
    <property type="match status" value="2"/>
</dbReference>
<protein>
    <submittedName>
        <fullName evidence="8">DNA-binding transcriptional activator of the SARP family</fullName>
    </submittedName>
</protein>
<evidence type="ECO:0000256" key="1">
    <source>
        <dbReference type="ARBA" id="ARBA00005820"/>
    </source>
</evidence>
<feature type="compositionally biased region" description="Pro residues" evidence="6">
    <location>
        <begin position="258"/>
        <end position="271"/>
    </location>
</feature>
<evidence type="ECO:0000256" key="5">
    <source>
        <dbReference type="PROSITE-ProRule" id="PRU01091"/>
    </source>
</evidence>
<organism evidence="8 9">
    <name type="scientific">Paractinoplanes atraurantiacus</name>
    <dbReference type="NCBI Taxonomy" id="1036182"/>
    <lineage>
        <taxon>Bacteria</taxon>
        <taxon>Bacillati</taxon>
        <taxon>Actinomycetota</taxon>
        <taxon>Actinomycetes</taxon>
        <taxon>Micromonosporales</taxon>
        <taxon>Micromonosporaceae</taxon>
        <taxon>Paractinoplanes</taxon>
    </lineage>
</organism>
<dbReference type="InterPro" id="IPR011990">
    <property type="entry name" value="TPR-like_helical_dom_sf"/>
</dbReference>
<keyword evidence="3 5" id="KW-0238">DNA-binding</keyword>
<gene>
    <name evidence="8" type="ORF">SAMN05421748_12025</name>
</gene>
<dbReference type="Gene3D" id="3.40.50.300">
    <property type="entry name" value="P-loop containing nucleotide triphosphate hydrolases"/>
    <property type="match status" value="1"/>
</dbReference>
<dbReference type="Pfam" id="PF13181">
    <property type="entry name" value="TPR_8"/>
    <property type="match status" value="1"/>
</dbReference>
<dbReference type="GO" id="GO:0043531">
    <property type="term" value="F:ADP binding"/>
    <property type="evidence" value="ECO:0007669"/>
    <property type="project" value="InterPro"/>
</dbReference>
<dbReference type="InterPro" id="IPR036390">
    <property type="entry name" value="WH_DNA-bd_sf"/>
</dbReference>